<keyword evidence="5" id="KW-0378">Hydrolase</keyword>
<dbReference type="PRINTS" id="PR00736">
    <property type="entry name" value="GLHYDRLASE15"/>
</dbReference>
<dbReference type="Proteomes" id="UP000184188">
    <property type="component" value="Unassembled WGS sequence"/>
</dbReference>
<evidence type="ECO:0000256" key="1">
    <source>
        <dbReference type="ARBA" id="ARBA00001863"/>
    </source>
</evidence>
<dbReference type="Gene3D" id="1.50.10.10">
    <property type="match status" value="1"/>
</dbReference>
<evidence type="ECO:0000313" key="16">
    <source>
        <dbReference type="Proteomes" id="UP000184188"/>
    </source>
</evidence>
<dbReference type="GeneID" id="34612414"/>
<gene>
    <name evidence="15" type="ORF">ASPZODRAFT_153256</name>
</gene>
<feature type="chain" id="PRO_5012318438" description="glucan 1,4-alpha-glucosidase" evidence="13">
    <location>
        <begin position="24"/>
        <end position="535"/>
    </location>
</feature>
<organism evidence="15 16">
    <name type="scientific">Penicilliopsis zonata CBS 506.65</name>
    <dbReference type="NCBI Taxonomy" id="1073090"/>
    <lineage>
        <taxon>Eukaryota</taxon>
        <taxon>Fungi</taxon>
        <taxon>Dikarya</taxon>
        <taxon>Ascomycota</taxon>
        <taxon>Pezizomycotina</taxon>
        <taxon>Eurotiomycetes</taxon>
        <taxon>Eurotiomycetidae</taxon>
        <taxon>Eurotiales</taxon>
        <taxon>Aspergillaceae</taxon>
        <taxon>Penicilliopsis</taxon>
    </lineage>
</organism>
<evidence type="ECO:0000256" key="10">
    <source>
        <dbReference type="ARBA" id="ARBA00033442"/>
    </source>
</evidence>
<evidence type="ECO:0000256" key="13">
    <source>
        <dbReference type="SAM" id="SignalP"/>
    </source>
</evidence>
<sequence length="535" mass="56986">MFFHTTVAYLSASVLYLGSGAVARSTLDGFISSETPIALQGVLANIGADGARAAGVESGIVVASPSKVNPDYWYTWTRDSALTFKFLVEEVAAGNFSLHSLVQEYISAQAVLQGVSNPSGDLSTGAGLGEPKFNVNETAFTGPWGRPQRDGPALRATALIAYANWLVDHGDTDVAVTHVWPVIHNDLSYVAQYWNRTGYDLWEEVDGSSFFTVAVSHRALVEGAALATQLNRTCDDCGSVATAILCFQQSFWTGEFIDSNINLQTSINRTGKDANSLLAAIHVFDPDVSGCDDSLFQPCSARALANHKEVVDSFRGVYALNEGIANTSAVAVGRYAEDVYYDGNPWYLCTLAAAEQLYDALYQWDKLGSLNVTDVSLGFFQVFDPSVKTGTYTSSSTTYTSLAAAIRDYADGFVSIVEKYTPSNGALSEQFSKNNGTQTSAVHLTWSYVSFLTATRRRSGDVPPSWGASQSKDVPTSCAATTVNGTYVSATVTSWPAINNSTSTTNETSTGTGTSGSATSSSTKSNTGSVINIIT</sequence>
<dbReference type="InterPro" id="IPR008928">
    <property type="entry name" value="6-hairpin_glycosidase_sf"/>
</dbReference>
<evidence type="ECO:0000256" key="6">
    <source>
        <dbReference type="ARBA" id="ARBA00023180"/>
    </source>
</evidence>
<keyword evidence="8" id="KW-0326">Glycosidase</keyword>
<evidence type="ECO:0000256" key="5">
    <source>
        <dbReference type="ARBA" id="ARBA00022801"/>
    </source>
</evidence>
<evidence type="ECO:0000256" key="11">
    <source>
        <dbReference type="ARBA" id="ARBA00033473"/>
    </source>
</evidence>
<comment type="catalytic activity">
    <reaction evidence="1">
        <text>Hydrolysis of terminal (1-&gt;4)-linked alpha-D-glucose residues successively from non-reducing ends of the chains with release of beta-D-glucose.</text>
        <dbReference type="EC" id="3.2.1.3"/>
    </reaction>
</comment>
<dbReference type="FunFam" id="1.50.10.10:FF:000018">
    <property type="entry name" value="Glucoamylase"/>
    <property type="match status" value="1"/>
</dbReference>
<dbReference type="VEuPathDB" id="FungiDB:ASPZODRAFT_153256"/>
<dbReference type="SUPFAM" id="SSF48208">
    <property type="entry name" value="Six-hairpin glycosidases"/>
    <property type="match status" value="1"/>
</dbReference>
<dbReference type="RefSeq" id="XP_022579429.1">
    <property type="nucleotide sequence ID" value="XM_022725950.1"/>
</dbReference>
<keyword evidence="6" id="KW-0325">Glycoprotein</keyword>
<keyword evidence="7" id="KW-0119">Carbohydrate metabolism</keyword>
<name>A0A1L9SCR4_9EURO</name>
<dbReference type="Pfam" id="PF00723">
    <property type="entry name" value="Glyco_hydro_15"/>
    <property type="match status" value="1"/>
</dbReference>
<comment type="similarity">
    <text evidence="2">Belongs to the glycosyl hydrolase 15 family.</text>
</comment>
<feature type="region of interest" description="Disordered" evidence="12">
    <location>
        <begin position="498"/>
        <end position="535"/>
    </location>
</feature>
<dbReference type="GO" id="GO:0004339">
    <property type="term" value="F:glucan 1,4-alpha-glucosidase activity"/>
    <property type="evidence" value="ECO:0007669"/>
    <property type="project" value="UniProtKB-EC"/>
</dbReference>
<evidence type="ECO:0000313" key="15">
    <source>
        <dbReference type="EMBL" id="OJJ44919.1"/>
    </source>
</evidence>
<dbReference type="EMBL" id="KV878346">
    <property type="protein sequence ID" value="OJJ44919.1"/>
    <property type="molecule type" value="Genomic_DNA"/>
</dbReference>
<proteinExistence type="inferred from homology"/>
<dbReference type="InterPro" id="IPR000165">
    <property type="entry name" value="Glucoamylase"/>
</dbReference>
<evidence type="ECO:0000256" key="7">
    <source>
        <dbReference type="ARBA" id="ARBA00023277"/>
    </source>
</evidence>
<dbReference type="STRING" id="1073090.A0A1L9SCR4"/>
<evidence type="ECO:0000256" key="3">
    <source>
        <dbReference type="ARBA" id="ARBA00012593"/>
    </source>
</evidence>
<evidence type="ECO:0000256" key="2">
    <source>
        <dbReference type="ARBA" id="ARBA00006188"/>
    </source>
</evidence>
<feature type="signal peptide" evidence="13">
    <location>
        <begin position="1"/>
        <end position="23"/>
    </location>
</feature>
<dbReference type="InterPro" id="IPR011613">
    <property type="entry name" value="GH15-like"/>
</dbReference>
<dbReference type="InterPro" id="IPR012341">
    <property type="entry name" value="6hp_glycosidase-like_sf"/>
</dbReference>
<keyword evidence="4 13" id="KW-0732">Signal</keyword>
<evidence type="ECO:0000256" key="9">
    <source>
        <dbReference type="ARBA" id="ARBA00023326"/>
    </source>
</evidence>
<evidence type="ECO:0000259" key="14">
    <source>
        <dbReference type="Pfam" id="PF00723"/>
    </source>
</evidence>
<dbReference type="InterPro" id="IPR046966">
    <property type="entry name" value="Glucoamylase_active_site"/>
</dbReference>
<evidence type="ECO:0000256" key="8">
    <source>
        <dbReference type="ARBA" id="ARBA00023295"/>
    </source>
</evidence>
<dbReference type="GO" id="GO:0000324">
    <property type="term" value="C:fungal-type vacuole"/>
    <property type="evidence" value="ECO:0007669"/>
    <property type="project" value="TreeGrafter"/>
</dbReference>
<evidence type="ECO:0000256" key="12">
    <source>
        <dbReference type="SAM" id="MobiDB-lite"/>
    </source>
</evidence>
<dbReference type="PANTHER" id="PTHR31616:SF12">
    <property type="entry name" value="GLUCOAMYLASE"/>
    <property type="match status" value="1"/>
</dbReference>
<accession>A0A1L9SCR4</accession>
<dbReference type="PANTHER" id="PTHR31616">
    <property type="entry name" value="TREHALASE"/>
    <property type="match status" value="1"/>
</dbReference>
<dbReference type="EC" id="3.2.1.3" evidence="3"/>
<keyword evidence="16" id="KW-1185">Reference proteome</keyword>
<feature type="domain" description="GH15-like" evidence="14">
    <location>
        <begin position="37"/>
        <end position="455"/>
    </location>
</feature>
<feature type="compositionally biased region" description="Low complexity" evidence="12">
    <location>
        <begin position="499"/>
        <end position="529"/>
    </location>
</feature>
<dbReference type="OrthoDB" id="6123450at2759"/>
<keyword evidence="9" id="KW-0624">Polysaccharide degradation</keyword>
<dbReference type="PROSITE" id="PS00820">
    <property type="entry name" value="GLUCOAMYLASE"/>
    <property type="match status" value="1"/>
</dbReference>
<evidence type="ECO:0000256" key="4">
    <source>
        <dbReference type="ARBA" id="ARBA00022729"/>
    </source>
</evidence>
<dbReference type="AlphaFoldDB" id="A0A1L9SCR4"/>
<protein>
    <recommendedName>
        <fullName evidence="3">glucan 1,4-alpha-glucosidase</fullName>
        <ecNumber evidence="3">3.2.1.3</ecNumber>
    </recommendedName>
    <alternativeName>
        <fullName evidence="11">1,4-alpha-D-glucan glucohydrolase</fullName>
    </alternativeName>
    <alternativeName>
        <fullName evidence="10">Glucan 1,4-alpha-glucosidase</fullName>
    </alternativeName>
</protein>
<reference evidence="16" key="1">
    <citation type="journal article" date="2017" name="Genome Biol.">
        <title>Comparative genomics reveals high biological diversity and specific adaptations in the industrially and medically important fungal genus Aspergillus.</title>
        <authorList>
            <person name="de Vries R.P."/>
            <person name="Riley R."/>
            <person name="Wiebenga A."/>
            <person name="Aguilar-Osorio G."/>
            <person name="Amillis S."/>
            <person name="Uchima C.A."/>
            <person name="Anderluh G."/>
            <person name="Asadollahi M."/>
            <person name="Askin M."/>
            <person name="Barry K."/>
            <person name="Battaglia E."/>
            <person name="Bayram O."/>
            <person name="Benocci T."/>
            <person name="Braus-Stromeyer S.A."/>
            <person name="Caldana C."/>
            <person name="Canovas D."/>
            <person name="Cerqueira G.C."/>
            <person name="Chen F."/>
            <person name="Chen W."/>
            <person name="Choi C."/>
            <person name="Clum A."/>
            <person name="Dos Santos R.A."/>
            <person name="Damasio A.R."/>
            <person name="Diallinas G."/>
            <person name="Emri T."/>
            <person name="Fekete E."/>
            <person name="Flipphi M."/>
            <person name="Freyberg S."/>
            <person name="Gallo A."/>
            <person name="Gournas C."/>
            <person name="Habgood R."/>
            <person name="Hainaut M."/>
            <person name="Harispe M.L."/>
            <person name="Henrissat B."/>
            <person name="Hilden K.S."/>
            <person name="Hope R."/>
            <person name="Hossain A."/>
            <person name="Karabika E."/>
            <person name="Karaffa L."/>
            <person name="Karanyi Z."/>
            <person name="Krasevec N."/>
            <person name="Kuo A."/>
            <person name="Kusch H."/>
            <person name="LaButti K."/>
            <person name="Lagendijk E.L."/>
            <person name="Lapidus A."/>
            <person name="Levasseur A."/>
            <person name="Lindquist E."/>
            <person name="Lipzen A."/>
            <person name="Logrieco A.F."/>
            <person name="MacCabe A."/>
            <person name="Maekelae M.R."/>
            <person name="Malavazi I."/>
            <person name="Melin P."/>
            <person name="Meyer V."/>
            <person name="Mielnichuk N."/>
            <person name="Miskei M."/>
            <person name="Molnar A.P."/>
            <person name="Mule G."/>
            <person name="Ngan C.Y."/>
            <person name="Orejas M."/>
            <person name="Orosz E."/>
            <person name="Ouedraogo J.P."/>
            <person name="Overkamp K.M."/>
            <person name="Park H.-S."/>
            <person name="Perrone G."/>
            <person name="Piumi F."/>
            <person name="Punt P.J."/>
            <person name="Ram A.F."/>
            <person name="Ramon A."/>
            <person name="Rauscher S."/>
            <person name="Record E."/>
            <person name="Riano-Pachon D.M."/>
            <person name="Robert V."/>
            <person name="Roehrig J."/>
            <person name="Ruller R."/>
            <person name="Salamov A."/>
            <person name="Salih N.S."/>
            <person name="Samson R.A."/>
            <person name="Sandor E."/>
            <person name="Sanguinetti M."/>
            <person name="Schuetze T."/>
            <person name="Sepcic K."/>
            <person name="Shelest E."/>
            <person name="Sherlock G."/>
            <person name="Sophianopoulou V."/>
            <person name="Squina F.M."/>
            <person name="Sun H."/>
            <person name="Susca A."/>
            <person name="Todd R.B."/>
            <person name="Tsang A."/>
            <person name="Unkles S.E."/>
            <person name="van de Wiele N."/>
            <person name="van Rossen-Uffink D."/>
            <person name="Oliveira J.V."/>
            <person name="Vesth T.C."/>
            <person name="Visser J."/>
            <person name="Yu J.-H."/>
            <person name="Zhou M."/>
            <person name="Andersen M.R."/>
            <person name="Archer D.B."/>
            <person name="Baker S.E."/>
            <person name="Benoit I."/>
            <person name="Brakhage A.A."/>
            <person name="Braus G.H."/>
            <person name="Fischer R."/>
            <person name="Frisvad J.C."/>
            <person name="Goldman G.H."/>
            <person name="Houbraken J."/>
            <person name="Oakley B."/>
            <person name="Pocsi I."/>
            <person name="Scazzocchio C."/>
            <person name="Seiboth B."/>
            <person name="vanKuyk P.A."/>
            <person name="Wortman J."/>
            <person name="Dyer P.S."/>
            <person name="Grigoriev I.V."/>
        </authorList>
    </citation>
    <scope>NUCLEOTIDE SEQUENCE [LARGE SCALE GENOMIC DNA]</scope>
    <source>
        <strain evidence="16">CBS 506.65</strain>
    </source>
</reference>
<dbReference type="GO" id="GO:0000272">
    <property type="term" value="P:polysaccharide catabolic process"/>
    <property type="evidence" value="ECO:0007669"/>
    <property type="project" value="UniProtKB-KW"/>
</dbReference>